<organism evidence="4 5">
    <name type="scientific">Cimex lectularius</name>
    <name type="common">Bed bug</name>
    <name type="synonym">Acanthia lectularia</name>
    <dbReference type="NCBI Taxonomy" id="79782"/>
    <lineage>
        <taxon>Eukaryota</taxon>
        <taxon>Metazoa</taxon>
        <taxon>Ecdysozoa</taxon>
        <taxon>Arthropoda</taxon>
        <taxon>Hexapoda</taxon>
        <taxon>Insecta</taxon>
        <taxon>Pterygota</taxon>
        <taxon>Neoptera</taxon>
        <taxon>Paraneoptera</taxon>
        <taxon>Hemiptera</taxon>
        <taxon>Heteroptera</taxon>
        <taxon>Panheteroptera</taxon>
        <taxon>Cimicomorpha</taxon>
        <taxon>Cimicidae</taxon>
        <taxon>Cimex</taxon>
    </lineage>
</organism>
<proteinExistence type="predicted"/>
<evidence type="ECO:0000313" key="5">
    <source>
        <dbReference type="Proteomes" id="UP000494040"/>
    </source>
</evidence>
<evidence type="ECO:0000256" key="2">
    <source>
        <dbReference type="SAM" id="MobiDB-lite"/>
    </source>
</evidence>
<dbReference type="GO" id="GO:0008285">
    <property type="term" value="P:negative regulation of cell population proliferation"/>
    <property type="evidence" value="ECO:0007669"/>
    <property type="project" value="TreeGrafter"/>
</dbReference>
<dbReference type="OMA" id="MIERRRC"/>
<dbReference type="CTD" id="7248"/>
<dbReference type="GO" id="GO:0051726">
    <property type="term" value="P:regulation of cell cycle"/>
    <property type="evidence" value="ECO:0007669"/>
    <property type="project" value="TreeGrafter"/>
</dbReference>
<dbReference type="GO" id="GO:0033596">
    <property type="term" value="C:TSC1-TSC2 complex"/>
    <property type="evidence" value="ECO:0007669"/>
    <property type="project" value="TreeGrafter"/>
</dbReference>
<accession>A0A8I6RYS0</accession>
<feature type="region of interest" description="Disordered" evidence="2">
    <location>
        <begin position="1062"/>
        <end position="1106"/>
    </location>
</feature>
<feature type="transmembrane region" description="Helical" evidence="3">
    <location>
        <begin position="122"/>
        <end position="144"/>
    </location>
</feature>
<dbReference type="SUPFAM" id="SSF58100">
    <property type="entry name" value="Bacterial hemolysins"/>
    <property type="match status" value="1"/>
</dbReference>
<dbReference type="Pfam" id="PF04388">
    <property type="entry name" value="Hamartin"/>
    <property type="match status" value="1"/>
</dbReference>
<dbReference type="EnsemblMetazoa" id="XM_014396834.2">
    <property type="protein sequence ID" value="XP_014252320.1"/>
    <property type="gene ID" value="LOC106668256"/>
</dbReference>
<dbReference type="AlphaFoldDB" id="A0A8I6RYS0"/>
<dbReference type="InterPro" id="IPR007483">
    <property type="entry name" value="Hamartin"/>
</dbReference>
<keyword evidence="3" id="KW-0472">Membrane</keyword>
<keyword evidence="1" id="KW-0175">Coiled coil</keyword>
<keyword evidence="3" id="KW-0812">Transmembrane</keyword>
<dbReference type="Proteomes" id="UP000494040">
    <property type="component" value="Unassembled WGS sequence"/>
</dbReference>
<feature type="compositionally biased region" description="Polar residues" evidence="2">
    <location>
        <begin position="1082"/>
        <end position="1095"/>
    </location>
</feature>
<dbReference type="PANTHER" id="PTHR15154">
    <property type="entry name" value="HAMARTIN"/>
    <property type="match status" value="1"/>
</dbReference>
<feature type="region of interest" description="Disordered" evidence="2">
    <location>
        <begin position="338"/>
        <end position="429"/>
    </location>
</feature>
<feature type="compositionally biased region" description="Low complexity" evidence="2">
    <location>
        <begin position="395"/>
        <end position="408"/>
    </location>
</feature>
<sequence>MDVVLELFESLESNNQQDAEEAKKTFHDLFNSTKESWLVQGIVDYYISSSSTRSVDILVSVREPHDRFLFDRIADSLRTPLKLQALTLLGHIVRRHPTWLYKIIHHPLMRDLLRLLKVEKEVLPLMSALLIVIILLPIIAGLFAPHLQELFEVFSHLAAWNTNNPNKVPEGQLLHLQIGLYALFNRLYGMYPWNFLTYLRQQYSAKENLSVFSHTIKPMLDTVKVHPLLITASKDSEVAPARWKKMEANDVIMECAKFSIESGSEKWKDDCSFRARTASFRSRHNLDFSKSIFDTSKSGVDLGNKTVPIIGNFSINLPDGGEVWSPTVYATTSAIESTPTSITHTPAQNFLGSSNYSSQEGNSPPEAAIEATPESTPVKDLRQSVIRPSSTVARSLSSFSAQSQPSSPMKKESSPFRFPPSTTPTPAGVQEQALPSAFQISSSKPKDNISPKVQRIISDREKCLQEKEMLANLKPKTPLSGNSSYQPISPLRVIYTPLSFERANDSSPHLAPCERSEEDREVESMMRADHNNISSALKRSDSVIHDTNDEEEYGECVEAGEVGGCNEGGLHMPDPRSIIQFARQVNRLRFHSQCQPDTFLLAQIGVSSGSSPRDGATFLDQKVRRAVSCPEMKKDTSFSGAMSELGATTTVEETDEDLEDLSLTNSLQNTTKCKQDEVERVTACTQTDEPQPLIYEPLFLSVFPPIEQIQQHSAPPDVIHQPPLRESTLYSPRTALETFIETTVRSLCERKKSGVDNNELKNLKQQLELVMLQLQFEKHRREVHAERNRRLLGKSRTNRALEEHNSALRDQVALMQKEIETLHNELERSKRDAKHSRDELQGTLNYWQEQTGTLQRKLKETQGQICLLEKQLEEEKKEIIFLNGVCTKSRAELFELRNTLAGATAAATAWKEMKGELATLQHHLVAAGELESRLRATISTLTLKCHKNAEALMATRSYSYNLAELQKSLKMSDSTAEAARAKINEVNLFIEEHKNQSQKQEQLHDSVVANYSEQLKQSEENCKKLRSMYNKQEEYILELYQKIEILEAKCSKLSKTKTSSQTCDVAQQSSPPLSNSLNSNSISETAETPQIQNLQLLVDRNEPGHS</sequence>
<feature type="coiled-coil region" evidence="1">
    <location>
        <begin position="976"/>
        <end position="1056"/>
    </location>
</feature>
<evidence type="ECO:0000313" key="4">
    <source>
        <dbReference type="EnsemblMetazoa" id="XP_014252320.1"/>
    </source>
</evidence>
<protein>
    <recommendedName>
        <fullName evidence="6">Hamartin</fullName>
    </recommendedName>
</protein>
<reference evidence="4" key="1">
    <citation type="submission" date="2022-01" db="UniProtKB">
        <authorList>
            <consortium name="EnsemblMetazoa"/>
        </authorList>
    </citation>
    <scope>IDENTIFICATION</scope>
</reference>
<dbReference type="GeneID" id="106668256"/>
<feature type="coiled-coil region" evidence="1">
    <location>
        <begin position="757"/>
        <end position="843"/>
    </location>
</feature>
<dbReference type="PANTHER" id="PTHR15154:SF2">
    <property type="entry name" value="HAMARTIN"/>
    <property type="match status" value="1"/>
</dbReference>
<dbReference type="KEGG" id="clec:106668256"/>
<feature type="compositionally biased region" description="Polar residues" evidence="2">
    <location>
        <begin position="338"/>
        <end position="362"/>
    </location>
</feature>
<dbReference type="OrthoDB" id="6022054at2759"/>
<evidence type="ECO:0000256" key="3">
    <source>
        <dbReference type="SAM" id="Phobius"/>
    </source>
</evidence>
<keyword evidence="3" id="KW-1133">Transmembrane helix</keyword>
<evidence type="ECO:0008006" key="6">
    <source>
        <dbReference type="Google" id="ProtNLM"/>
    </source>
</evidence>
<feature type="compositionally biased region" description="Low complexity" evidence="2">
    <location>
        <begin position="1069"/>
        <end position="1081"/>
    </location>
</feature>
<dbReference type="RefSeq" id="XP_014252320.1">
    <property type="nucleotide sequence ID" value="XM_014396834.2"/>
</dbReference>
<evidence type="ECO:0000256" key="1">
    <source>
        <dbReference type="SAM" id="Coils"/>
    </source>
</evidence>
<name>A0A8I6RYS0_CIMLE</name>
<keyword evidence="5" id="KW-1185">Reference proteome</keyword>
<dbReference type="GO" id="GO:0032007">
    <property type="term" value="P:negative regulation of TOR signaling"/>
    <property type="evidence" value="ECO:0007669"/>
    <property type="project" value="TreeGrafter"/>
</dbReference>